<evidence type="ECO:0000313" key="2">
    <source>
        <dbReference type="EMBL" id="KQE03753.1"/>
    </source>
</evidence>
<protein>
    <submittedName>
        <fullName evidence="2">Uncharacterized protein</fullName>
    </submittedName>
</protein>
<comment type="caution">
    <text evidence="2">The sequence shown here is derived from an EMBL/GenBank/DDBJ whole genome shotgun (WGS) entry which is preliminary data.</text>
</comment>
<dbReference type="Proteomes" id="UP000051449">
    <property type="component" value="Unassembled WGS sequence"/>
</dbReference>
<evidence type="ECO:0000256" key="1">
    <source>
        <dbReference type="SAM" id="Phobius"/>
    </source>
</evidence>
<sequence length="200" mass="23724">MLKKFLSIILMLVIYVFISIVSFLIVIIFLVCMADNFFEESLNKKRLKNSILYDHKIFPNLTKSIFFYQRLDSSDEGYWIVVYPLDNKTKVNFLSKKQLQGQKKITYSTVECIKPTIKKRWKTFNSNIHYVQPPELLRDHDDFERHDSFNVYGSEKNIGLVEQVCQQNKFIILEESQKNDHLYWAISANGKLLFSVYKID</sequence>
<dbReference type="EMBL" id="LLGC01000178">
    <property type="protein sequence ID" value="KQE03753.1"/>
    <property type="molecule type" value="Genomic_DNA"/>
</dbReference>
<dbReference type="KEGG" id="abau:IX87_10300"/>
<keyword evidence="1" id="KW-0812">Transmembrane</keyword>
<evidence type="ECO:0000313" key="3">
    <source>
        <dbReference type="Proteomes" id="UP000051449"/>
    </source>
</evidence>
<name>A0AAP1FBF8_ACIBA</name>
<keyword evidence="1" id="KW-0472">Membrane</keyword>
<dbReference type="RefSeq" id="WP_000913392.1">
    <property type="nucleotide sequence ID" value="NZ_CAUZJJ010000007.1"/>
</dbReference>
<gene>
    <name evidence="2" type="ORF">APD33_12225</name>
</gene>
<feature type="transmembrane region" description="Helical" evidence="1">
    <location>
        <begin position="6"/>
        <end position="38"/>
    </location>
</feature>
<accession>A0AAP1FBF8</accession>
<organism evidence="2 3">
    <name type="scientific">Acinetobacter baumannii</name>
    <dbReference type="NCBI Taxonomy" id="470"/>
    <lineage>
        <taxon>Bacteria</taxon>
        <taxon>Pseudomonadati</taxon>
        <taxon>Pseudomonadota</taxon>
        <taxon>Gammaproteobacteria</taxon>
        <taxon>Moraxellales</taxon>
        <taxon>Moraxellaceae</taxon>
        <taxon>Acinetobacter</taxon>
        <taxon>Acinetobacter calcoaceticus/baumannii complex</taxon>
    </lineage>
</organism>
<keyword evidence="1" id="KW-1133">Transmembrane helix</keyword>
<dbReference type="AlphaFoldDB" id="A0AAP1FBF8"/>
<dbReference type="KEGG" id="abk:LX00_14720"/>
<proteinExistence type="predicted"/>
<reference evidence="2 3" key="1">
    <citation type="submission" date="2015-10" db="EMBL/GenBank/DDBJ databases">
        <title>The utility of whole genome sequencing in characterizing Acinetobacter epidemiology and analyzing hospital outbreaks.</title>
        <authorList>
            <person name="Ozer E.A."/>
            <person name="Fitzpatrick M.A."/>
            <person name="Hauser A.R."/>
        </authorList>
    </citation>
    <scope>NUCLEOTIDE SEQUENCE [LARGE SCALE GENOMIC DNA]</scope>
    <source>
        <strain evidence="2 3">ABBL072</strain>
    </source>
</reference>